<evidence type="ECO:0000313" key="2">
    <source>
        <dbReference type="Proteomes" id="UP000032180"/>
    </source>
</evidence>
<reference evidence="1" key="3">
    <citation type="submission" date="2015-04" db="UniProtKB">
        <authorList>
            <consortium name="EnsemblPlants"/>
        </authorList>
    </citation>
    <scope>IDENTIFICATION</scope>
</reference>
<dbReference type="Gramene" id="LPERR03G09110.1">
    <property type="protein sequence ID" value="LPERR03G09110.1"/>
    <property type="gene ID" value="LPERR03G09110"/>
</dbReference>
<sequence>MELDKSCVEKGDMAKLEKKRSLPVMKIIDHEPGRPSPKAVLVLDYYGQLYHPTSNSIARGHLKTEFIPNKTTSSRPKWKEKRCYVKGDKNLPYYVLS</sequence>
<keyword evidence="2" id="KW-1185">Reference proteome</keyword>
<protein>
    <submittedName>
        <fullName evidence="1">Uncharacterized protein</fullName>
    </submittedName>
</protein>
<organism evidence="1 2">
    <name type="scientific">Leersia perrieri</name>
    <dbReference type="NCBI Taxonomy" id="77586"/>
    <lineage>
        <taxon>Eukaryota</taxon>
        <taxon>Viridiplantae</taxon>
        <taxon>Streptophyta</taxon>
        <taxon>Embryophyta</taxon>
        <taxon>Tracheophyta</taxon>
        <taxon>Spermatophyta</taxon>
        <taxon>Magnoliopsida</taxon>
        <taxon>Liliopsida</taxon>
        <taxon>Poales</taxon>
        <taxon>Poaceae</taxon>
        <taxon>BOP clade</taxon>
        <taxon>Oryzoideae</taxon>
        <taxon>Oryzeae</taxon>
        <taxon>Oryzinae</taxon>
        <taxon>Leersia</taxon>
    </lineage>
</organism>
<evidence type="ECO:0000313" key="1">
    <source>
        <dbReference type="EnsemblPlants" id="LPERR03G09110.1"/>
    </source>
</evidence>
<dbReference type="AlphaFoldDB" id="A0A0D9VRS9"/>
<dbReference type="HOGENOM" id="CLU_2349805_0_0_1"/>
<proteinExistence type="predicted"/>
<dbReference type="EnsemblPlants" id="LPERR03G09110.1">
    <property type="protein sequence ID" value="LPERR03G09110.1"/>
    <property type="gene ID" value="LPERR03G09110"/>
</dbReference>
<reference evidence="1 2" key="1">
    <citation type="submission" date="2012-08" db="EMBL/GenBank/DDBJ databases">
        <title>Oryza genome evolution.</title>
        <authorList>
            <person name="Wing R.A."/>
        </authorList>
    </citation>
    <scope>NUCLEOTIDE SEQUENCE</scope>
</reference>
<reference evidence="2" key="2">
    <citation type="submission" date="2013-12" db="EMBL/GenBank/DDBJ databases">
        <authorList>
            <person name="Yu Y."/>
            <person name="Lee S."/>
            <person name="de Baynast K."/>
            <person name="Wissotski M."/>
            <person name="Liu L."/>
            <person name="Talag J."/>
            <person name="Goicoechea J."/>
            <person name="Angelova A."/>
            <person name="Jetty R."/>
            <person name="Kudrna D."/>
            <person name="Golser W."/>
            <person name="Rivera L."/>
            <person name="Zhang J."/>
            <person name="Wing R."/>
        </authorList>
    </citation>
    <scope>NUCLEOTIDE SEQUENCE</scope>
</reference>
<dbReference type="Proteomes" id="UP000032180">
    <property type="component" value="Chromosome 3"/>
</dbReference>
<accession>A0A0D9VRS9</accession>
<name>A0A0D9VRS9_9ORYZ</name>